<comment type="caution">
    <text evidence="2">The sequence shown here is derived from an EMBL/GenBank/DDBJ whole genome shotgun (WGS) entry which is preliminary data.</text>
</comment>
<evidence type="ECO:0000313" key="3">
    <source>
        <dbReference type="Proteomes" id="UP000650081"/>
    </source>
</evidence>
<dbReference type="RefSeq" id="WP_187467361.1">
    <property type="nucleotide sequence ID" value="NZ_JACSIT010000135.1"/>
</dbReference>
<gene>
    <name evidence="2" type="ORF">H9S92_14205</name>
</gene>
<reference evidence="2" key="1">
    <citation type="submission" date="2020-08" db="EMBL/GenBank/DDBJ databases">
        <title>Lewinella bacteria from marine environments.</title>
        <authorList>
            <person name="Zhong Y."/>
        </authorList>
    </citation>
    <scope>NUCLEOTIDE SEQUENCE</scope>
    <source>
        <strain evidence="2">KCTC 42187</strain>
    </source>
</reference>
<feature type="chain" id="PRO_5037264877" description="DUF4292 domain-containing protein" evidence="1">
    <location>
        <begin position="27"/>
        <end position="281"/>
    </location>
</feature>
<evidence type="ECO:0008006" key="4">
    <source>
        <dbReference type="Google" id="ProtNLM"/>
    </source>
</evidence>
<sequence>MKLSVLCFFLACVLLACNQSTETANASTAGTDTLESKRITLEPVMLSGEESPNPAAPGFDAANSNPQAIKIADSIVHFHGGRAAYDAVNYLRWNFFGARTLHWDKQNSRVRIEVPQKNMVYLLDYSTTPLSGKVRKLGDEIVQPDTLAKYLQEANSMFINDSYWLVQQFKLKDAGVTLKLVEEVRLDPQAKRPSYVIDQTFAGVGDTPGNRYRLFVDKVSFRINTWQFFRNAADTEPAIETPWKGYLPHQGILLSGDRSGRFQLTDISASKDIPDRIFDDF</sequence>
<protein>
    <recommendedName>
        <fullName evidence="4">DUF4292 domain-containing protein</fullName>
    </recommendedName>
</protein>
<keyword evidence="3" id="KW-1185">Reference proteome</keyword>
<evidence type="ECO:0000256" key="1">
    <source>
        <dbReference type="SAM" id="SignalP"/>
    </source>
</evidence>
<feature type="signal peptide" evidence="1">
    <location>
        <begin position="1"/>
        <end position="26"/>
    </location>
</feature>
<dbReference type="AlphaFoldDB" id="A0A923TDY2"/>
<dbReference type="EMBL" id="JACSIT010000135">
    <property type="protein sequence ID" value="MBC6995322.1"/>
    <property type="molecule type" value="Genomic_DNA"/>
</dbReference>
<name>A0A923TDY2_9BACT</name>
<keyword evidence="1" id="KW-0732">Signal</keyword>
<proteinExistence type="predicted"/>
<organism evidence="2 3">
    <name type="scientific">Neolewinella lacunae</name>
    <dbReference type="NCBI Taxonomy" id="1517758"/>
    <lineage>
        <taxon>Bacteria</taxon>
        <taxon>Pseudomonadati</taxon>
        <taxon>Bacteroidota</taxon>
        <taxon>Saprospiria</taxon>
        <taxon>Saprospirales</taxon>
        <taxon>Lewinellaceae</taxon>
        <taxon>Neolewinella</taxon>
    </lineage>
</organism>
<dbReference type="PROSITE" id="PS51257">
    <property type="entry name" value="PROKAR_LIPOPROTEIN"/>
    <property type="match status" value="1"/>
</dbReference>
<accession>A0A923TDY2</accession>
<dbReference type="Proteomes" id="UP000650081">
    <property type="component" value="Unassembled WGS sequence"/>
</dbReference>
<evidence type="ECO:0000313" key="2">
    <source>
        <dbReference type="EMBL" id="MBC6995322.1"/>
    </source>
</evidence>